<organism evidence="5 6">
    <name type="scientific">Phytoactinopolyspora alkaliphila</name>
    <dbReference type="NCBI Taxonomy" id="1783498"/>
    <lineage>
        <taxon>Bacteria</taxon>
        <taxon>Bacillati</taxon>
        <taxon>Actinomycetota</taxon>
        <taxon>Actinomycetes</taxon>
        <taxon>Jiangellales</taxon>
        <taxon>Jiangellaceae</taxon>
        <taxon>Phytoactinopolyspora</taxon>
    </lineage>
</organism>
<proteinExistence type="predicted"/>
<dbReference type="SMART" id="SM00116">
    <property type="entry name" value="CBS"/>
    <property type="match status" value="2"/>
</dbReference>
<feature type="domain" description="CBS" evidence="4">
    <location>
        <begin position="43"/>
        <end position="99"/>
    </location>
</feature>
<dbReference type="AlphaFoldDB" id="A0A6N9YJ01"/>
<evidence type="ECO:0000259" key="4">
    <source>
        <dbReference type="PROSITE" id="PS51371"/>
    </source>
</evidence>
<keyword evidence="1 2" id="KW-0129">CBS domain</keyword>
<sequence length="174" mass="18399">MEQADRPVRVEEWRDPEPPADDDPASFTGREAGITAQTVADAMTSGVVAMPVDASATDAAAAMNTNDIGDVLVVSDDVVRGLVTDRDLTVRVAAEGRDPNTTRLGDVCSEDITAVHPTTSVEEAVGLMRSSGLRRLPVVDEERHPLGIVTIGDIAMTREPESALADINASPPNR</sequence>
<name>A0A6N9YJ01_9ACTN</name>
<dbReference type="EMBL" id="JAAGOB010000003">
    <property type="protein sequence ID" value="NED94915.1"/>
    <property type="molecule type" value="Genomic_DNA"/>
</dbReference>
<dbReference type="InterPro" id="IPR000644">
    <property type="entry name" value="CBS_dom"/>
</dbReference>
<feature type="compositionally biased region" description="Basic and acidic residues" evidence="3">
    <location>
        <begin position="1"/>
        <end position="17"/>
    </location>
</feature>
<dbReference type="Proteomes" id="UP000469185">
    <property type="component" value="Unassembled WGS sequence"/>
</dbReference>
<dbReference type="Pfam" id="PF00571">
    <property type="entry name" value="CBS"/>
    <property type="match status" value="2"/>
</dbReference>
<dbReference type="SUPFAM" id="SSF54631">
    <property type="entry name" value="CBS-domain pair"/>
    <property type="match status" value="1"/>
</dbReference>
<keyword evidence="6" id="KW-1185">Reference proteome</keyword>
<evidence type="ECO:0000313" key="5">
    <source>
        <dbReference type="EMBL" id="NED94915.1"/>
    </source>
</evidence>
<dbReference type="PANTHER" id="PTHR43080">
    <property type="entry name" value="CBS DOMAIN-CONTAINING PROTEIN CBSX3, MITOCHONDRIAL"/>
    <property type="match status" value="1"/>
</dbReference>
<reference evidence="5 6" key="1">
    <citation type="submission" date="2020-02" db="EMBL/GenBank/DDBJ databases">
        <authorList>
            <person name="Li X.-J."/>
            <person name="Feng X.-M."/>
        </authorList>
    </citation>
    <scope>NUCLEOTIDE SEQUENCE [LARGE SCALE GENOMIC DNA]</scope>
    <source>
        <strain evidence="5 6">CGMCC 4.7225</strain>
    </source>
</reference>
<gene>
    <name evidence="5" type="ORF">G1H11_06275</name>
</gene>
<accession>A0A6N9YJ01</accession>
<protein>
    <submittedName>
        <fullName evidence="5">CBS domain-containing protein</fullName>
    </submittedName>
</protein>
<evidence type="ECO:0000256" key="3">
    <source>
        <dbReference type="SAM" id="MobiDB-lite"/>
    </source>
</evidence>
<dbReference type="PROSITE" id="PS51371">
    <property type="entry name" value="CBS"/>
    <property type="match status" value="2"/>
</dbReference>
<comment type="caution">
    <text evidence="5">The sequence shown here is derived from an EMBL/GenBank/DDBJ whole genome shotgun (WGS) entry which is preliminary data.</text>
</comment>
<dbReference type="InterPro" id="IPR051257">
    <property type="entry name" value="Diverse_CBS-Domain"/>
</dbReference>
<dbReference type="PANTHER" id="PTHR43080:SF2">
    <property type="entry name" value="CBS DOMAIN-CONTAINING PROTEIN"/>
    <property type="match status" value="1"/>
</dbReference>
<evidence type="ECO:0000256" key="1">
    <source>
        <dbReference type="ARBA" id="ARBA00023122"/>
    </source>
</evidence>
<evidence type="ECO:0000313" key="6">
    <source>
        <dbReference type="Proteomes" id="UP000469185"/>
    </source>
</evidence>
<feature type="region of interest" description="Disordered" evidence="3">
    <location>
        <begin position="1"/>
        <end position="28"/>
    </location>
</feature>
<dbReference type="InterPro" id="IPR046342">
    <property type="entry name" value="CBS_dom_sf"/>
</dbReference>
<evidence type="ECO:0000256" key="2">
    <source>
        <dbReference type="PROSITE-ProRule" id="PRU00703"/>
    </source>
</evidence>
<dbReference type="Gene3D" id="3.10.580.10">
    <property type="entry name" value="CBS-domain"/>
    <property type="match status" value="1"/>
</dbReference>
<feature type="domain" description="CBS" evidence="4">
    <location>
        <begin position="108"/>
        <end position="167"/>
    </location>
</feature>